<accession>A0A285PFJ9</accession>
<evidence type="ECO:0000313" key="4">
    <source>
        <dbReference type="EMBL" id="SNZ20083.1"/>
    </source>
</evidence>
<dbReference type="SUPFAM" id="SSF140931">
    <property type="entry name" value="Fic-like"/>
    <property type="match status" value="1"/>
</dbReference>
<dbReference type="PANTHER" id="PTHR13504">
    <property type="entry name" value="FIDO DOMAIN-CONTAINING PROTEIN DDB_G0283145"/>
    <property type="match status" value="1"/>
</dbReference>
<dbReference type="Pfam" id="PF02661">
    <property type="entry name" value="Fic"/>
    <property type="match status" value="1"/>
</dbReference>
<dbReference type="RefSeq" id="WP_097154425.1">
    <property type="nucleotide sequence ID" value="NZ_OBEL01000003.1"/>
</dbReference>
<keyword evidence="2" id="KW-0547">Nucleotide-binding</keyword>
<name>A0A285PFJ9_9HYPH</name>
<dbReference type="GO" id="GO:0005524">
    <property type="term" value="F:ATP binding"/>
    <property type="evidence" value="ECO:0007669"/>
    <property type="project" value="UniProtKB-KW"/>
</dbReference>
<dbReference type="PANTHER" id="PTHR13504:SF33">
    <property type="entry name" value="FIC FAMILY PROTEIN"/>
    <property type="match status" value="1"/>
</dbReference>
<dbReference type="InterPro" id="IPR036597">
    <property type="entry name" value="Fido-like_dom_sf"/>
</dbReference>
<dbReference type="EMBL" id="OBEL01000003">
    <property type="protein sequence ID" value="SNZ20083.1"/>
    <property type="molecule type" value="Genomic_DNA"/>
</dbReference>
<gene>
    <name evidence="4" type="ORF">SAMN06265368_3182</name>
</gene>
<feature type="binding site" evidence="2">
    <location>
        <position position="250"/>
    </location>
    <ligand>
        <name>ATP</name>
        <dbReference type="ChEBI" id="CHEBI:30616"/>
    </ligand>
</feature>
<feature type="binding site" evidence="2">
    <location>
        <begin position="205"/>
        <end position="212"/>
    </location>
    <ligand>
        <name>ATP</name>
        <dbReference type="ChEBI" id="CHEBI:30616"/>
    </ligand>
</feature>
<dbReference type="Gene3D" id="1.10.3290.10">
    <property type="entry name" value="Fido-like domain"/>
    <property type="match status" value="1"/>
</dbReference>
<sequence length="365" mass="41417">MTWLWTLPDWPNFTWDAQALAPLEARFLQGSGRLAGTWRHLAESDRLELQVDWLTGEALETSAIEGEILNRDSVQSSVRRQFGLKTDARRSGPAEAGIAEMMVSLYQTYADTLSSDTLFEWHRMIMNGRRDVDHIGEWRSHSEPMQIVSGAIHDPKIHYEAPPSDQMNAEMQAFVVWFNGSDDLPALTRAGIAHFYFVCVHPFEDGNGRVGRALAEKSLAQSLDQPSLIALSQTISKDRKRYYNALHDANHSLEITDFLVRFGELVLDAQQYSELKLIRLIEQTRMFDRLKGKLNARQEKALLRLFRAEPKGFQGGLSSANYRQITGTTIPTASRDLADLVDKGALTKTGEKRYTRYFLNLPDLN</sequence>
<feature type="binding site" evidence="2">
    <location>
        <begin position="242"/>
        <end position="243"/>
    </location>
    <ligand>
        <name>ATP</name>
        <dbReference type="ChEBI" id="CHEBI:30616"/>
    </ligand>
</feature>
<proteinExistence type="predicted"/>
<dbReference type="InterPro" id="IPR040198">
    <property type="entry name" value="Fido_containing"/>
</dbReference>
<dbReference type="Gene3D" id="1.10.10.10">
    <property type="entry name" value="Winged helix-like DNA-binding domain superfamily/Winged helix DNA-binding domain"/>
    <property type="match status" value="1"/>
</dbReference>
<keyword evidence="5" id="KW-1185">Reference proteome</keyword>
<dbReference type="InterPro" id="IPR003812">
    <property type="entry name" value="Fido"/>
</dbReference>
<dbReference type="InterPro" id="IPR036388">
    <property type="entry name" value="WH-like_DNA-bd_sf"/>
</dbReference>
<feature type="active site" evidence="1">
    <location>
        <position position="201"/>
    </location>
</feature>
<evidence type="ECO:0000313" key="5">
    <source>
        <dbReference type="Proteomes" id="UP000219439"/>
    </source>
</evidence>
<keyword evidence="2" id="KW-0067">ATP-binding</keyword>
<dbReference type="Proteomes" id="UP000219439">
    <property type="component" value="Unassembled WGS sequence"/>
</dbReference>
<evidence type="ECO:0000256" key="1">
    <source>
        <dbReference type="PIRSR" id="PIRSR640198-1"/>
    </source>
</evidence>
<dbReference type="InterPro" id="IPR025230">
    <property type="entry name" value="DUF4172"/>
</dbReference>
<dbReference type="Pfam" id="PF13776">
    <property type="entry name" value="DUF4172"/>
    <property type="match status" value="1"/>
</dbReference>
<dbReference type="AlphaFoldDB" id="A0A285PFJ9"/>
<organism evidence="4 5">
    <name type="scientific">Cohaesibacter gelatinilyticus</name>
    <dbReference type="NCBI Taxonomy" id="372072"/>
    <lineage>
        <taxon>Bacteria</taxon>
        <taxon>Pseudomonadati</taxon>
        <taxon>Pseudomonadota</taxon>
        <taxon>Alphaproteobacteria</taxon>
        <taxon>Hyphomicrobiales</taxon>
        <taxon>Cohaesibacteraceae</taxon>
    </lineage>
</organism>
<protein>
    <submittedName>
        <fullName evidence="4">Fic family protein</fullName>
    </submittedName>
</protein>
<evidence type="ECO:0000259" key="3">
    <source>
        <dbReference type="PROSITE" id="PS51459"/>
    </source>
</evidence>
<dbReference type="PROSITE" id="PS51459">
    <property type="entry name" value="FIDO"/>
    <property type="match status" value="1"/>
</dbReference>
<evidence type="ECO:0000256" key="2">
    <source>
        <dbReference type="PIRSR" id="PIRSR640198-2"/>
    </source>
</evidence>
<dbReference type="OrthoDB" id="9813719at2"/>
<reference evidence="4 5" key="1">
    <citation type="submission" date="2017-09" db="EMBL/GenBank/DDBJ databases">
        <authorList>
            <person name="Ehlers B."/>
            <person name="Leendertz F.H."/>
        </authorList>
    </citation>
    <scope>NUCLEOTIDE SEQUENCE [LARGE SCALE GENOMIC DNA]</scope>
    <source>
        <strain evidence="4 5">DSM 18289</strain>
    </source>
</reference>
<feature type="domain" description="Fido" evidence="3">
    <location>
        <begin position="113"/>
        <end position="261"/>
    </location>
</feature>